<dbReference type="Proteomes" id="UP001054837">
    <property type="component" value="Unassembled WGS sequence"/>
</dbReference>
<feature type="region of interest" description="Disordered" evidence="1">
    <location>
        <begin position="40"/>
        <end position="60"/>
    </location>
</feature>
<dbReference type="AlphaFoldDB" id="A0AAV4X0P5"/>
<dbReference type="EMBL" id="BPLQ01015363">
    <property type="protein sequence ID" value="GIY87661.1"/>
    <property type="molecule type" value="Genomic_DNA"/>
</dbReference>
<sequence length="118" mass="13693">MNDVKEFICKTSLHKELRKPEICQVNYVCRCTKNSSFPGVQWPQDRKPSKSRHPFTPDGAPVVLERPLVQPFQRGYRDWEGAPMENTIKKRGKVRSSPLEYNARLLHNRFDGLKIVGI</sequence>
<protein>
    <submittedName>
        <fullName evidence="2">Uncharacterized protein</fullName>
    </submittedName>
</protein>
<gene>
    <name evidence="2" type="ORF">CDAR_118521</name>
</gene>
<proteinExistence type="predicted"/>
<comment type="caution">
    <text evidence="2">The sequence shown here is derived from an EMBL/GenBank/DDBJ whole genome shotgun (WGS) entry which is preliminary data.</text>
</comment>
<evidence type="ECO:0000313" key="2">
    <source>
        <dbReference type="EMBL" id="GIY87661.1"/>
    </source>
</evidence>
<evidence type="ECO:0000256" key="1">
    <source>
        <dbReference type="SAM" id="MobiDB-lite"/>
    </source>
</evidence>
<reference evidence="2 3" key="1">
    <citation type="submission" date="2021-06" db="EMBL/GenBank/DDBJ databases">
        <title>Caerostris darwini draft genome.</title>
        <authorList>
            <person name="Kono N."/>
            <person name="Arakawa K."/>
        </authorList>
    </citation>
    <scope>NUCLEOTIDE SEQUENCE [LARGE SCALE GENOMIC DNA]</scope>
</reference>
<organism evidence="2 3">
    <name type="scientific">Caerostris darwini</name>
    <dbReference type="NCBI Taxonomy" id="1538125"/>
    <lineage>
        <taxon>Eukaryota</taxon>
        <taxon>Metazoa</taxon>
        <taxon>Ecdysozoa</taxon>
        <taxon>Arthropoda</taxon>
        <taxon>Chelicerata</taxon>
        <taxon>Arachnida</taxon>
        <taxon>Araneae</taxon>
        <taxon>Araneomorphae</taxon>
        <taxon>Entelegynae</taxon>
        <taxon>Araneoidea</taxon>
        <taxon>Araneidae</taxon>
        <taxon>Caerostris</taxon>
    </lineage>
</organism>
<evidence type="ECO:0000313" key="3">
    <source>
        <dbReference type="Proteomes" id="UP001054837"/>
    </source>
</evidence>
<keyword evidence="3" id="KW-1185">Reference proteome</keyword>
<name>A0AAV4X0P5_9ARAC</name>
<accession>A0AAV4X0P5</accession>